<reference evidence="14 15" key="1">
    <citation type="submission" date="2019-11" db="EMBL/GenBank/DDBJ databases">
        <title>Comparative genomics of hydrocarbon-degrading Desulfosarcina strains.</title>
        <authorList>
            <person name="Watanabe M."/>
            <person name="Kojima H."/>
            <person name="Fukui M."/>
        </authorList>
    </citation>
    <scope>NUCLEOTIDE SEQUENCE [LARGE SCALE GENOMIC DNA]</scope>
    <source>
        <strain evidence="14 15">28bB2T</strain>
    </source>
</reference>
<dbReference type="EMBL" id="AP021876">
    <property type="protein sequence ID" value="BBO86655.1"/>
    <property type="molecule type" value="Genomic_DNA"/>
</dbReference>
<keyword evidence="8 11" id="KW-0511">Multifunctional enzyme</keyword>
<dbReference type="GO" id="GO:0033785">
    <property type="term" value="F:heptose 7-phosphate kinase activity"/>
    <property type="evidence" value="ECO:0007669"/>
    <property type="project" value="UniProtKB-UniRule"/>
</dbReference>
<comment type="catalytic activity">
    <reaction evidence="10 11">
        <text>D-glycero-beta-D-manno-heptose 1-phosphate + ATP + H(+) = ADP-D-glycero-beta-D-manno-heptose + diphosphate</text>
        <dbReference type="Rhea" id="RHEA:27465"/>
        <dbReference type="ChEBI" id="CHEBI:15378"/>
        <dbReference type="ChEBI" id="CHEBI:30616"/>
        <dbReference type="ChEBI" id="CHEBI:33019"/>
        <dbReference type="ChEBI" id="CHEBI:59967"/>
        <dbReference type="ChEBI" id="CHEBI:61593"/>
        <dbReference type="EC" id="2.7.7.70"/>
    </reaction>
</comment>
<dbReference type="InterPro" id="IPR023030">
    <property type="entry name" value="Bifunc_HldE"/>
</dbReference>
<dbReference type="GO" id="GO:0005829">
    <property type="term" value="C:cytosol"/>
    <property type="evidence" value="ECO:0007669"/>
    <property type="project" value="TreeGrafter"/>
</dbReference>
<evidence type="ECO:0000256" key="5">
    <source>
        <dbReference type="ARBA" id="ARBA00022741"/>
    </source>
</evidence>
<feature type="region of interest" description="Ribokinase" evidence="11">
    <location>
        <begin position="1"/>
        <end position="333"/>
    </location>
</feature>
<keyword evidence="7 11" id="KW-0067">ATP-binding</keyword>
<dbReference type="EC" id="2.7.1.167" evidence="11"/>
<keyword evidence="3 11" id="KW-0808">Transferase</keyword>
<dbReference type="InterPro" id="IPR011611">
    <property type="entry name" value="PfkB_dom"/>
</dbReference>
<dbReference type="KEGG" id="dov:DSCO28_72210"/>
<dbReference type="PANTHER" id="PTHR46969:SF1">
    <property type="entry name" value="BIFUNCTIONAL PROTEIN HLDE"/>
    <property type="match status" value="1"/>
</dbReference>
<dbReference type="Proteomes" id="UP000425960">
    <property type="component" value="Chromosome"/>
</dbReference>
<organism evidence="14 15">
    <name type="scientific">Desulfosarcina ovata subsp. sediminis</name>
    <dbReference type="NCBI Taxonomy" id="885957"/>
    <lineage>
        <taxon>Bacteria</taxon>
        <taxon>Pseudomonadati</taxon>
        <taxon>Thermodesulfobacteriota</taxon>
        <taxon>Desulfobacteria</taxon>
        <taxon>Desulfobacterales</taxon>
        <taxon>Desulfosarcinaceae</taxon>
        <taxon>Desulfosarcina</taxon>
    </lineage>
</organism>
<feature type="region of interest" description="Cytidylyltransferase" evidence="11">
    <location>
        <begin position="363"/>
        <end position="505"/>
    </location>
</feature>
<evidence type="ECO:0000313" key="14">
    <source>
        <dbReference type="EMBL" id="BBO86655.1"/>
    </source>
</evidence>
<evidence type="ECO:0000256" key="8">
    <source>
        <dbReference type="ARBA" id="ARBA00023268"/>
    </source>
</evidence>
<proteinExistence type="inferred from homology"/>
<dbReference type="Gene3D" id="3.40.50.620">
    <property type="entry name" value="HUPs"/>
    <property type="match status" value="1"/>
</dbReference>
<evidence type="ECO:0000256" key="6">
    <source>
        <dbReference type="ARBA" id="ARBA00022777"/>
    </source>
</evidence>
<dbReference type="NCBIfam" id="TIGR00125">
    <property type="entry name" value="cyt_tran_rel"/>
    <property type="match status" value="1"/>
</dbReference>
<evidence type="ECO:0000256" key="7">
    <source>
        <dbReference type="ARBA" id="ARBA00022840"/>
    </source>
</evidence>
<evidence type="ECO:0000256" key="2">
    <source>
        <dbReference type="ARBA" id="ARBA00003753"/>
    </source>
</evidence>
<evidence type="ECO:0000256" key="4">
    <source>
        <dbReference type="ARBA" id="ARBA00022695"/>
    </source>
</evidence>
<dbReference type="RefSeq" id="WP_173180138.1">
    <property type="nucleotide sequence ID" value="NZ_AP021876.1"/>
</dbReference>
<gene>
    <name evidence="11 14" type="primary">hldE</name>
    <name evidence="14" type="ORF">DSCO28_72210</name>
</gene>
<dbReference type="HAMAP" id="MF_01603">
    <property type="entry name" value="HldE"/>
    <property type="match status" value="1"/>
</dbReference>
<dbReference type="SUPFAM" id="SSF53613">
    <property type="entry name" value="Ribokinase-like"/>
    <property type="match status" value="1"/>
</dbReference>
<evidence type="ECO:0000256" key="3">
    <source>
        <dbReference type="ARBA" id="ARBA00022679"/>
    </source>
</evidence>
<dbReference type="NCBIfam" id="TIGR02199">
    <property type="entry name" value="rfaE_dom_II"/>
    <property type="match status" value="1"/>
</dbReference>
<dbReference type="EC" id="2.7.7.70" evidence="11"/>
<sequence>MTAPVSSLYKDLPGRLERTTMLVVGDLMLDRYYWGEVRRISPEAPVPVVKVNEKTFSLGGAGNVAANLAGLGCRVFLVGVVGADATAQKISAMLADAHITDHCLVDTRRPTITKTRIMAGKQQVVRLDEESGNDIDPAMAASILESIKPMLSSVGAVVLSDYGKGMFRRIDDVQRIIQACQKAGVPVFVDPKDSDWQRYAGATAVTPNTAELEQVHGACIGDEKSLVDVAGTLRRRLSLDWLLVTRGGRGMALFGDANGPVMIAARTREVFDVSGAGDTVIATLAACVGAGLDVAAAAGVANVAAGIVVAKVGTQPVRMDELVRELADTGQSQPSSTLWKVADPQEAAARLSRWRQADQRIVFTNGCFDLLHPGHVSLLHQARHLGDRLIVGLNTDASIRRLKGESRPILPGEDRAAILSALEDVDMVVFFDEDTPLTLIGQLKPDILVKGADYRIEDVVGRNVVEAYGGQVRLVDILPGHSTTAIARKLSSNGNQPDRGETHGH</sequence>
<evidence type="ECO:0000256" key="1">
    <source>
        <dbReference type="ARBA" id="ARBA00002319"/>
    </source>
</evidence>
<feature type="domain" description="Carbohydrate kinase PfkB" evidence="12">
    <location>
        <begin position="21"/>
        <end position="316"/>
    </location>
</feature>
<feature type="active site" evidence="11">
    <location>
        <position position="278"/>
    </location>
</feature>
<keyword evidence="9 11" id="KW-0119">Carbohydrate metabolism</keyword>
<dbReference type="AlphaFoldDB" id="A0A5K8A231"/>
<dbReference type="Gene3D" id="3.40.1190.20">
    <property type="match status" value="1"/>
</dbReference>
<keyword evidence="5 11" id="KW-0547">Nucleotide-binding</keyword>
<evidence type="ECO:0000259" key="12">
    <source>
        <dbReference type="Pfam" id="PF00294"/>
    </source>
</evidence>
<dbReference type="GO" id="GO:0005524">
    <property type="term" value="F:ATP binding"/>
    <property type="evidence" value="ECO:0007669"/>
    <property type="project" value="UniProtKB-UniRule"/>
</dbReference>
<evidence type="ECO:0000313" key="15">
    <source>
        <dbReference type="Proteomes" id="UP000425960"/>
    </source>
</evidence>
<feature type="domain" description="Cytidyltransferase-like" evidence="13">
    <location>
        <begin position="363"/>
        <end position="463"/>
    </location>
</feature>
<dbReference type="Pfam" id="PF00294">
    <property type="entry name" value="PfkB"/>
    <property type="match status" value="1"/>
</dbReference>
<comment type="pathway">
    <text evidence="11">Nucleotide-sugar biosynthesis; ADP-L-glycero-beta-D-manno-heptose biosynthesis; ADP-L-glycero-beta-D-manno-heptose from D-glycero-beta-D-manno-heptose 7-phosphate: step 3/4.</text>
</comment>
<dbReference type="Pfam" id="PF01467">
    <property type="entry name" value="CTP_transf_like"/>
    <property type="match status" value="1"/>
</dbReference>
<comment type="function">
    <text evidence="2 11">Catalyzes the ADP transfer from ATP to D-glycero-beta-D-manno-heptose 1-phosphate, yielding ADP-D-glycero-beta-D-manno-heptose.</text>
</comment>
<evidence type="ECO:0000256" key="10">
    <source>
        <dbReference type="ARBA" id="ARBA00047428"/>
    </source>
</evidence>
<dbReference type="InterPro" id="IPR011913">
    <property type="entry name" value="RfaE_dom_I"/>
</dbReference>
<dbReference type="GO" id="GO:0033786">
    <property type="term" value="F:heptose-1-phosphate adenylyltransferase activity"/>
    <property type="evidence" value="ECO:0007669"/>
    <property type="project" value="UniProtKB-UniRule"/>
</dbReference>
<evidence type="ECO:0000259" key="13">
    <source>
        <dbReference type="Pfam" id="PF01467"/>
    </source>
</evidence>
<name>A0A5K8A231_9BACT</name>
<evidence type="ECO:0000256" key="9">
    <source>
        <dbReference type="ARBA" id="ARBA00023277"/>
    </source>
</evidence>
<comment type="similarity">
    <text evidence="11">In the N-terminal section; belongs to the carbohydrate kinase PfkB family.</text>
</comment>
<dbReference type="InterPro" id="IPR014729">
    <property type="entry name" value="Rossmann-like_a/b/a_fold"/>
</dbReference>
<accession>A0A5K8A231</accession>
<comment type="subunit">
    <text evidence="11">Homodimer.</text>
</comment>
<dbReference type="NCBIfam" id="NF008454">
    <property type="entry name" value="PRK11316.1"/>
    <property type="match status" value="1"/>
</dbReference>
<dbReference type="PANTHER" id="PTHR46969">
    <property type="entry name" value="BIFUNCTIONAL PROTEIN HLDE"/>
    <property type="match status" value="1"/>
</dbReference>
<dbReference type="InterPro" id="IPR029056">
    <property type="entry name" value="Ribokinase-like"/>
</dbReference>
<dbReference type="NCBIfam" id="TIGR02198">
    <property type="entry name" value="rfaE_dom_I"/>
    <property type="match status" value="1"/>
</dbReference>
<evidence type="ECO:0000256" key="11">
    <source>
        <dbReference type="HAMAP-Rule" id="MF_01603"/>
    </source>
</evidence>
<comment type="catalytic activity">
    <reaction evidence="11">
        <text>D-glycero-beta-D-manno-heptose 7-phosphate + ATP = D-glycero-beta-D-manno-heptose 1,7-bisphosphate + ADP + H(+)</text>
        <dbReference type="Rhea" id="RHEA:27473"/>
        <dbReference type="ChEBI" id="CHEBI:15378"/>
        <dbReference type="ChEBI" id="CHEBI:30616"/>
        <dbReference type="ChEBI" id="CHEBI:60204"/>
        <dbReference type="ChEBI" id="CHEBI:60208"/>
        <dbReference type="ChEBI" id="CHEBI:456216"/>
        <dbReference type="EC" id="2.7.1.167"/>
    </reaction>
</comment>
<dbReference type="FunFam" id="3.40.1190.20:FF:000002">
    <property type="entry name" value="Bifunctional protein HldE"/>
    <property type="match status" value="1"/>
</dbReference>
<dbReference type="GO" id="GO:0097171">
    <property type="term" value="P:ADP-L-glycero-beta-D-manno-heptose biosynthetic process"/>
    <property type="evidence" value="ECO:0007669"/>
    <property type="project" value="UniProtKB-UniPathway"/>
</dbReference>
<protein>
    <recommendedName>
        <fullName evidence="11">Bifunctional protein HldE</fullName>
    </recommendedName>
    <domain>
        <recommendedName>
            <fullName evidence="11">D-beta-D-heptose 7-phosphate kinase</fullName>
            <ecNumber evidence="11">2.7.1.167</ecNumber>
        </recommendedName>
        <alternativeName>
            <fullName evidence="11">D-beta-D-heptose 7-phosphotransferase</fullName>
        </alternativeName>
        <alternativeName>
            <fullName evidence="11">D-glycero-beta-D-manno-heptose-7-phosphate kinase</fullName>
        </alternativeName>
    </domain>
    <domain>
        <recommendedName>
            <fullName evidence="11">D-beta-D-heptose 1-phosphate adenylyltransferase</fullName>
            <ecNumber evidence="11">2.7.7.70</ecNumber>
        </recommendedName>
        <alternativeName>
            <fullName evidence="11">D-glycero-beta-D-manno-heptose 1-phosphate adenylyltransferase</fullName>
        </alternativeName>
    </domain>
</protein>
<dbReference type="GO" id="GO:0016773">
    <property type="term" value="F:phosphotransferase activity, alcohol group as acceptor"/>
    <property type="evidence" value="ECO:0007669"/>
    <property type="project" value="InterPro"/>
</dbReference>
<keyword evidence="4 11" id="KW-0548">Nucleotidyltransferase</keyword>
<dbReference type="CDD" id="cd01172">
    <property type="entry name" value="RfaE_like"/>
    <property type="match status" value="1"/>
</dbReference>
<dbReference type="SUPFAM" id="SSF52374">
    <property type="entry name" value="Nucleotidylyl transferase"/>
    <property type="match status" value="1"/>
</dbReference>
<dbReference type="InterPro" id="IPR011914">
    <property type="entry name" value="RfaE_dom_II"/>
</dbReference>
<comment type="similarity">
    <text evidence="11">In the C-terminal section; belongs to the cytidylyltransferase family.</text>
</comment>
<feature type="binding site" evidence="11">
    <location>
        <begin position="208"/>
        <end position="211"/>
    </location>
    <ligand>
        <name>ATP</name>
        <dbReference type="ChEBI" id="CHEBI:30616"/>
    </ligand>
</feature>
<dbReference type="UniPathway" id="UPA00356">
    <property type="reaction ID" value="UER00437"/>
</dbReference>
<keyword evidence="6 11" id="KW-0418">Kinase</keyword>
<dbReference type="InterPro" id="IPR004821">
    <property type="entry name" value="Cyt_trans-like"/>
</dbReference>
<comment type="pathway">
    <text evidence="11">Nucleotide-sugar biosynthesis; ADP-L-glycero-beta-D-manno-heptose biosynthesis; ADP-L-glycero-beta-D-manno-heptose from D-glycero-beta-D-manno-heptose 7-phosphate: step 1/4.</text>
</comment>
<comment type="function">
    <text evidence="1 11">Catalyzes the phosphorylation of D-glycero-D-manno-heptose 7-phosphate at the C-1 position to selectively form D-glycero-beta-D-manno-heptose-1,7-bisphosphate.</text>
</comment>